<dbReference type="Gene3D" id="1.10.150.240">
    <property type="entry name" value="Putative phosphatase, domain 2"/>
    <property type="match status" value="1"/>
</dbReference>
<dbReference type="InterPro" id="IPR006439">
    <property type="entry name" value="HAD-SF_hydro_IA"/>
</dbReference>
<dbReference type="PhylomeDB" id="A0A061B3G0"/>
<dbReference type="InterPro" id="IPR023198">
    <property type="entry name" value="PGP-like_dom2"/>
</dbReference>
<protein>
    <submittedName>
        <fullName evidence="1">CYFA0S14e03136g1_1</fullName>
    </submittedName>
</protein>
<dbReference type="AlphaFoldDB" id="A0A061B3G0"/>
<dbReference type="EMBL" id="LK052899">
    <property type="protein sequence ID" value="CDR44478.1"/>
    <property type="molecule type" value="Genomic_DNA"/>
</dbReference>
<dbReference type="VEuPathDB" id="FungiDB:BON22_3889"/>
<dbReference type="PANTHER" id="PTHR18901">
    <property type="entry name" value="2-DEOXYGLUCOSE-6-PHOSPHATE PHOSPHATASE 2"/>
    <property type="match status" value="1"/>
</dbReference>
<dbReference type="GO" id="GO:0016791">
    <property type="term" value="F:phosphatase activity"/>
    <property type="evidence" value="ECO:0007669"/>
    <property type="project" value="TreeGrafter"/>
</dbReference>
<dbReference type="FunFam" id="1.10.150.240:FF:000001">
    <property type="entry name" value="Haloacid dehalogenase-like hydrolase domain"/>
    <property type="match status" value="1"/>
</dbReference>
<sequence>MIRIQQYQTNSDTDMDGLLINTEDIYTEVTNELLAEHGKGELTWDVKIQLQGRPGPDASRLLIEAYDLPYTPEELIAKNIAKQEQKWKKCAFLPGAQELLQYLKLNKVPIALATSSNRINFERKTGHLQKEGFELFGEHIVTGDDPRVPKGRGKPFPDIWLAALKSLNAQLPEGATEIKPEECLVFEDALPGITAGKAAGAYVIWVPDQRALKVMDGEEHSHIGDQGVILSSLKEFDPKKYGL</sequence>
<dbReference type="InterPro" id="IPR023214">
    <property type="entry name" value="HAD_sf"/>
</dbReference>
<dbReference type="SFLD" id="SFLDS00003">
    <property type="entry name" value="Haloacid_Dehalogenase"/>
    <property type="match status" value="1"/>
</dbReference>
<gene>
    <name evidence="1" type="ORF">CYFA0S_14e03136g</name>
</gene>
<dbReference type="InterPro" id="IPR036412">
    <property type="entry name" value="HAD-like_sf"/>
</dbReference>
<dbReference type="NCBIfam" id="TIGR01509">
    <property type="entry name" value="HAD-SF-IA-v3"/>
    <property type="match status" value="1"/>
</dbReference>
<dbReference type="PANTHER" id="PTHR18901:SF38">
    <property type="entry name" value="PSEUDOURIDINE-5'-PHOSPHATASE"/>
    <property type="match status" value="1"/>
</dbReference>
<dbReference type="SFLD" id="SFLDG01129">
    <property type="entry name" value="C1.5:_HAD__Beta-PGM__Phosphata"/>
    <property type="match status" value="1"/>
</dbReference>
<proteinExistence type="predicted"/>
<accession>A0A061B3G0</accession>
<dbReference type="Gene3D" id="3.40.50.1000">
    <property type="entry name" value="HAD superfamily/HAD-like"/>
    <property type="match status" value="1"/>
</dbReference>
<dbReference type="SUPFAM" id="SSF56784">
    <property type="entry name" value="HAD-like"/>
    <property type="match status" value="1"/>
</dbReference>
<organism evidence="1">
    <name type="scientific">Cyberlindnera fabianii</name>
    <name type="common">Yeast</name>
    <name type="synonym">Hansenula fabianii</name>
    <dbReference type="NCBI Taxonomy" id="36022"/>
    <lineage>
        <taxon>Eukaryota</taxon>
        <taxon>Fungi</taxon>
        <taxon>Dikarya</taxon>
        <taxon>Ascomycota</taxon>
        <taxon>Saccharomycotina</taxon>
        <taxon>Saccharomycetes</taxon>
        <taxon>Phaffomycetales</taxon>
        <taxon>Phaffomycetaceae</taxon>
        <taxon>Cyberlindnera</taxon>
    </lineage>
</organism>
<reference evidence="1" key="1">
    <citation type="journal article" date="2014" name="Genome Announc.">
        <title>Genome sequence of the yeast Cyberlindnera fabianii (Hansenula fabianii).</title>
        <authorList>
            <person name="Freel K.C."/>
            <person name="Sarilar V."/>
            <person name="Neuveglise C."/>
            <person name="Devillers H."/>
            <person name="Friedrich A."/>
            <person name="Schacherer J."/>
        </authorList>
    </citation>
    <scope>NUCLEOTIDE SEQUENCE</scope>
    <source>
        <strain evidence="1">YJS4271</strain>
    </source>
</reference>
<dbReference type="OrthoDB" id="40579at2759"/>
<dbReference type="InterPro" id="IPR041492">
    <property type="entry name" value="HAD_2"/>
</dbReference>
<dbReference type="Pfam" id="PF13419">
    <property type="entry name" value="HAD_2"/>
    <property type="match status" value="1"/>
</dbReference>
<evidence type="ECO:0000313" key="1">
    <source>
        <dbReference type="EMBL" id="CDR44478.1"/>
    </source>
</evidence>
<name>A0A061B3G0_CYBFA</name>